<dbReference type="PANTHER" id="PTHR42951:SF4">
    <property type="entry name" value="ACYL-COENZYME A THIOESTERASE MBLAC2"/>
    <property type="match status" value="1"/>
</dbReference>
<organism evidence="2 3">
    <name type="scientific">Planococcus chinensis</name>
    <dbReference type="NCBI Taxonomy" id="272917"/>
    <lineage>
        <taxon>Bacteria</taxon>
        <taxon>Bacillati</taxon>
        <taxon>Bacillota</taxon>
        <taxon>Bacilli</taxon>
        <taxon>Bacillales</taxon>
        <taxon>Caryophanaceae</taxon>
        <taxon>Planococcus</taxon>
    </lineage>
</organism>
<accession>A0ABW4QD55</accession>
<proteinExistence type="predicted"/>
<dbReference type="InterPro" id="IPR001279">
    <property type="entry name" value="Metallo-B-lactamas"/>
</dbReference>
<dbReference type="EC" id="3.-.-.-" evidence="2"/>
<evidence type="ECO:0000313" key="3">
    <source>
        <dbReference type="Proteomes" id="UP001597273"/>
    </source>
</evidence>
<evidence type="ECO:0000313" key="2">
    <source>
        <dbReference type="EMBL" id="MFD1861510.1"/>
    </source>
</evidence>
<protein>
    <submittedName>
        <fullName evidence="2">MBL fold metallo-hydrolase</fullName>
        <ecNumber evidence="2">3.-.-.-</ecNumber>
    </submittedName>
</protein>
<keyword evidence="3" id="KW-1185">Reference proteome</keyword>
<dbReference type="EMBL" id="JBHUFW010000002">
    <property type="protein sequence ID" value="MFD1861510.1"/>
    <property type="molecule type" value="Genomic_DNA"/>
</dbReference>
<dbReference type="Proteomes" id="UP001597273">
    <property type="component" value="Unassembled WGS sequence"/>
</dbReference>
<dbReference type="InterPro" id="IPR036866">
    <property type="entry name" value="RibonucZ/Hydroxyglut_hydro"/>
</dbReference>
<name>A0ABW4QD55_9BACL</name>
<dbReference type="SUPFAM" id="SSF56281">
    <property type="entry name" value="Metallo-hydrolase/oxidoreductase"/>
    <property type="match status" value="1"/>
</dbReference>
<dbReference type="SMART" id="SM00849">
    <property type="entry name" value="Lactamase_B"/>
    <property type="match status" value="1"/>
</dbReference>
<dbReference type="Gene3D" id="3.60.15.10">
    <property type="entry name" value="Ribonuclease Z/Hydroxyacylglutathione hydrolase-like"/>
    <property type="match status" value="1"/>
</dbReference>
<dbReference type="PANTHER" id="PTHR42951">
    <property type="entry name" value="METALLO-BETA-LACTAMASE DOMAIN-CONTAINING"/>
    <property type="match status" value="1"/>
</dbReference>
<keyword evidence="2" id="KW-0378">Hydrolase</keyword>
<dbReference type="Pfam" id="PF00753">
    <property type="entry name" value="Lactamase_B"/>
    <property type="match status" value="1"/>
</dbReference>
<reference evidence="3" key="1">
    <citation type="journal article" date="2019" name="Int. J. Syst. Evol. Microbiol.">
        <title>The Global Catalogue of Microorganisms (GCM) 10K type strain sequencing project: providing services to taxonomists for standard genome sequencing and annotation.</title>
        <authorList>
            <consortium name="The Broad Institute Genomics Platform"/>
            <consortium name="The Broad Institute Genome Sequencing Center for Infectious Disease"/>
            <person name="Wu L."/>
            <person name="Ma J."/>
        </authorList>
    </citation>
    <scope>NUCLEOTIDE SEQUENCE [LARGE SCALE GENOMIC DNA]</scope>
    <source>
        <strain evidence="3">CGMCC 1.15475</strain>
    </source>
</reference>
<feature type="domain" description="Metallo-beta-lactamase" evidence="1">
    <location>
        <begin position="14"/>
        <end position="226"/>
    </location>
</feature>
<sequence>MELFPGVHRIEVHYHNRYLFQHILVGEENLLFIDSGVASTPAEAIGPYVDKEKILKGQSPFLLVTHGDSDHSGGNSALNELFPQLTIMAHRFDSENIEDPNQLLKNRYNELAYLGIANSEEKNKQSLKNMGDKCGVDLALSGGETFRLSADWKVHLLHSPGHTKGHMMVYDPRHRMAIIADAILGKGVPARQGGMALCPTNRYTGMYLETIEKIEALDIDHLLTSHFPLISGKEDIDKFIAQSREFVSMVEAYILEEAEKADAVSVSDLILHVGQKLGDWPEERNFDLFYCLQGGLEELARKGVMMPEENPEGIVWRRRS</sequence>
<gene>
    <name evidence="2" type="ORF">ACFSDB_01160</name>
</gene>
<dbReference type="RefSeq" id="WP_204891473.1">
    <property type="nucleotide sequence ID" value="NZ_JBHUFW010000002.1"/>
</dbReference>
<comment type="caution">
    <text evidence="2">The sequence shown here is derived from an EMBL/GenBank/DDBJ whole genome shotgun (WGS) entry which is preliminary data.</text>
</comment>
<dbReference type="GO" id="GO:0016787">
    <property type="term" value="F:hydrolase activity"/>
    <property type="evidence" value="ECO:0007669"/>
    <property type="project" value="UniProtKB-KW"/>
</dbReference>
<evidence type="ECO:0000259" key="1">
    <source>
        <dbReference type="SMART" id="SM00849"/>
    </source>
</evidence>
<dbReference type="InterPro" id="IPR050855">
    <property type="entry name" value="NDM-1-like"/>
</dbReference>